<organism evidence="3 4">
    <name type="scientific">Podospora aff. communis PSN243</name>
    <dbReference type="NCBI Taxonomy" id="3040156"/>
    <lineage>
        <taxon>Eukaryota</taxon>
        <taxon>Fungi</taxon>
        <taxon>Dikarya</taxon>
        <taxon>Ascomycota</taxon>
        <taxon>Pezizomycotina</taxon>
        <taxon>Sordariomycetes</taxon>
        <taxon>Sordariomycetidae</taxon>
        <taxon>Sordariales</taxon>
        <taxon>Podosporaceae</taxon>
        <taxon>Podospora</taxon>
    </lineage>
</organism>
<name>A0AAV9GGI0_9PEZI</name>
<comment type="caution">
    <text evidence="3">The sequence shown here is derived from an EMBL/GenBank/DDBJ whole genome shotgun (WGS) entry which is preliminary data.</text>
</comment>
<feature type="signal peptide" evidence="2">
    <location>
        <begin position="1"/>
        <end position="19"/>
    </location>
</feature>
<accession>A0AAV9GGI0</accession>
<protein>
    <submittedName>
        <fullName evidence="3">Uncharacterized protein</fullName>
    </submittedName>
</protein>
<keyword evidence="2" id="KW-0732">Signal</keyword>
<gene>
    <name evidence="3" type="ORF">QBC34DRAFT_145174</name>
</gene>
<dbReference type="EMBL" id="MU865954">
    <property type="protein sequence ID" value="KAK4446776.1"/>
    <property type="molecule type" value="Genomic_DNA"/>
</dbReference>
<evidence type="ECO:0000256" key="2">
    <source>
        <dbReference type="SAM" id="SignalP"/>
    </source>
</evidence>
<feature type="chain" id="PRO_5043642382" evidence="2">
    <location>
        <begin position="20"/>
        <end position="119"/>
    </location>
</feature>
<sequence>MYLSTWRLLFPCLSALCTAYQAACPSLAQAIAPPASAKPRGAPFTVSPNQTPLGAGGEERLPAGSNGAEGSGSLLPKLRPVIGSGRLLSLGGGGAFLGIGLGIRRCQNVENGECKQRAP</sequence>
<proteinExistence type="predicted"/>
<reference evidence="3" key="2">
    <citation type="submission" date="2023-05" db="EMBL/GenBank/DDBJ databases">
        <authorList>
            <consortium name="Lawrence Berkeley National Laboratory"/>
            <person name="Steindorff A."/>
            <person name="Hensen N."/>
            <person name="Bonometti L."/>
            <person name="Westerberg I."/>
            <person name="Brannstrom I.O."/>
            <person name="Guillou S."/>
            <person name="Cros-Aarteil S."/>
            <person name="Calhoun S."/>
            <person name="Haridas S."/>
            <person name="Kuo A."/>
            <person name="Mondo S."/>
            <person name="Pangilinan J."/>
            <person name="Riley R."/>
            <person name="Labutti K."/>
            <person name="Andreopoulos B."/>
            <person name="Lipzen A."/>
            <person name="Chen C."/>
            <person name="Yanf M."/>
            <person name="Daum C."/>
            <person name="Ng V."/>
            <person name="Clum A."/>
            <person name="Ohm R."/>
            <person name="Martin F."/>
            <person name="Silar P."/>
            <person name="Natvig D."/>
            <person name="Lalanne C."/>
            <person name="Gautier V."/>
            <person name="Ament-Velasquez S.L."/>
            <person name="Kruys A."/>
            <person name="Hutchinson M.I."/>
            <person name="Powell A.J."/>
            <person name="Barry K."/>
            <person name="Miller A.N."/>
            <person name="Grigoriev I.V."/>
            <person name="Debuchy R."/>
            <person name="Gladieux P."/>
            <person name="Thoren M.H."/>
            <person name="Johannesson H."/>
        </authorList>
    </citation>
    <scope>NUCLEOTIDE SEQUENCE</scope>
    <source>
        <strain evidence="3">PSN243</strain>
    </source>
</reference>
<evidence type="ECO:0000313" key="3">
    <source>
        <dbReference type="EMBL" id="KAK4446776.1"/>
    </source>
</evidence>
<dbReference type="AlphaFoldDB" id="A0AAV9GGI0"/>
<feature type="region of interest" description="Disordered" evidence="1">
    <location>
        <begin position="35"/>
        <end position="75"/>
    </location>
</feature>
<dbReference type="Proteomes" id="UP001321760">
    <property type="component" value="Unassembled WGS sequence"/>
</dbReference>
<reference evidence="3" key="1">
    <citation type="journal article" date="2023" name="Mol. Phylogenet. Evol.">
        <title>Genome-scale phylogeny and comparative genomics of the fungal order Sordariales.</title>
        <authorList>
            <person name="Hensen N."/>
            <person name="Bonometti L."/>
            <person name="Westerberg I."/>
            <person name="Brannstrom I.O."/>
            <person name="Guillou S."/>
            <person name="Cros-Aarteil S."/>
            <person name="Calhoun S."/>
            <person name="Haridas S."/>
            <person name="Kuo A."/>
            <person name="Mondo S."/>
            <person name="Pangilinan J."/>
            <person name="Riley R."/>
            <person name="LaButti K."/>
            <person name="Andreopoulos B."/>
            <person name="Lipzen A."/>
            <person name="Chen C."/>
            <person name="Yan M."/>
            <person name="Daum C."/>
            <person name="Ng V."/>
            <person name="Clum A."/>
            <person name="Steindorff A."/>
            <person name="Ohm R.A."/>
            <person name="Martin F."/>
            <person name="Silar P."/>
            <person name="Natvig D.O."/>
            <person name="Lalanne C."/>
            <person name="Gautier V."/>
            <person name="Ament-Velasquez S.L."/>
            <person name="Kruys A."/>
            <person name="Hutchinson M.I."/>
            <person name="Powell A.J."/>
            <person name="Barry K."/>
            <person name="Miller A.N."/>
            <person name="Grigoriev I.V."/>
            <person name="Debuchy R."/>
            <person name="Gladieux P."/>
            <person name="Hiltunen Thoren M."/>
            <person name="Johannesson H."/>
        </authorList>
    </citation>
    <scope>NUCLEOTIDE SEQUENCE</scope>
    <source>
        <strain evidence="3">PSN243</strain>
    </source>
</reference>
<evidence type="ECO:0000313" key="4">
    <source>
        <dbReference type="Proteomes" id="UP001321760"/>
    </source>
</evidence>
<keyword evidence="4" id="KW-1185">Reference proteome</keyword>
<evidence type="ECO:0000256" key="1">
    <source>
        <dbReference type="SAM" id="MobiDB-lite"/>
    </source>
</evidence>